<reference evidence="4 5" key="1">
    <citation type="submission" date="2019-02" db="EMBL/GenBank/DDBJ databases">
        <title>Genomic Encyclopedia of Type Strains, Phase IV (KMG-IV): sequencing the most valuable type-strain genomes for metagenomic binning, comparative biology and taxonomic classification.</title>
        <authorList>
            <person name="Goeker M."/>
        </authorList>
    </citation>
    <scope>NUCLEOTIDE SEQUENCE [LARGE SCALE GENOMIC DNA]</scope>
    <source>
        <strain evidence="4 5">DSM 18116</strain>
    </source>
</reference>
<dbReference type="PANTHER" id="PTHR30273">
    <property type="entry name" value="PERIPLASMIC SIGNAL SENSOR AND SIGMA FACTOR ACTIVATOR FECR-RELATED"/>
    <property type="match status" value="1"/>
</dbReference>
<evidence type="ECO:0000313" key="5">
    <source>
        <dbReference type="Proteomes" id="UP000293874"/>
    </source>
</evidence>
<dbReference type="RefSeq" id="WP_130539390.1">
    <property type="nucleotide sequence ID" value="NZ_CP042431.1"/>
</dbReference>
<evidence type="ECO:0000313" key="4">
    <source>
        <dbReference type="EMBL" id="RZS74972.1"/>
    </source>
</evidence>
<keyword evidence="5" id="KW-1185">Reference proteome</keyword>
<keyword evidence="1" id="KW-0472">Membrane</keyword>
<evidence type="ECO:0000259" key="2">
    <source>
        <dbReference type="Pfam" id="PF04773"/>
    </source>
</evidence>
<feature type="domain" description="Protein FecR C-terminal" evidence="3">
    <location>
        <begin position="324"/>
        <end position="390"/>
    </location>
</feature>
<sequence>MEASQRITWLLERYQQQSLSLEERAELMILIDQNSSREQVTGFIEQHLSIHPELLQLPAVPLSVDQLVLEGLRNQIQTVQQPDRNNRINRIVRYAAAAALLIAATCWYLWQHSAGTTSDPSAKTATIIAPAASGAMLTLSDGTSVQLDAAQNGLVAEQEGSKLQLQSGRLSYDAATASGKIVYNTLSTARGKLFQLLLPDGSKAWLNAASSITYPTAFAGNERLVSVTGEVYFEVSPSPQKPFRIRINNTTTVQVLGTSFNINAYTDEPLISATLLEGSIKIKLPQQEKLLQPGQQLQCDQQGELIAINQADISKVIAWKEGIFNFRNAGIEEVMRQISRWYDVDIVYEKGIPSIRFEGMIGRDLNLNDVLHGLKETGIHFKVEGKQLTVLP</sequence>
<dbReference type="PANTHER" id="PTHR30273:SF2">
    <property type="entry name" value="PROTEIN FECR"/>
    <property type="match status" value="1"/>
</dbReference>
<evidence type="ECO:0000259" key="3">
    <source>
        <dbReference type="Pfam" id="PF16344"/>
    </source>
</evidence>
<dbReference type="InterPro" id="IPR006860">
    <property type="entry name" value="FecR"/>
</dbReference>
<dbReference type="Proteomes" id="UP000293874">
    <property type="component" value="Unassembled WGS sequence"/>
</dbReference>
<dbReference type="Gene3D" id="3.55.50.30">
    <property type="match status" value="1"/>
</dbReference>
<dbReference type="Pfam" id="PF16344">
    <property type="entry name" value="FecR_C"/>
    <property type="match status" value="1"/>
</dbReference>
<dbReference type="InterPro" id="IPR012373">
    <property type="entry name" value="Ferrdict_sens_TM"/>
</dbReference>
<gene>
    <name evidence="4" type="ORF">EV199_0824</name>
</gene>
<organism evidence="4 5">
    <name type="scientific">Pseudobacter ginsenosidimutans</name>
    <dbReference type="NCBI Taxonomy" id="661488"/>
    <lineage>
        <taxon>Bacteria</taxon>
        <taxon>Pseudomonadati</taxon>
        <taxon>Bacteroidota</taxon>
        <taxon>Chitinophagia</taxon>
        <taxon>Chitinophagales</taxon>
        <taxon>Chitinophagaceae</taxon>
        <taxon>Pseudobacter</taxon>
    </lineage>
</organism>
<keyword evidence="1" id="KW-0812">Transmembrane</keyword>
<proteinExistence type="predicted"/>
<keyword evidence="1" id="KW-1133">Transmembrane helix</keyword>
<dbReference type="Pfam" id="PF04773">
    <property type="entry name" value="FecR"/>
    <property type="match status" value="1"/>
</dbReference>
<name>A0A4Q7N1B1_9BACT</name>
<accession>A0A4Q7N1B1</accession>
<dbReference type="GO" id="GO:0016989">
    <property type="term" value="F:sigma factor antagonist activity"/>
    <property type="evidence" value="ECO:0007669"/>
    <property type="project" value="TreeGrafter"/>
</dbReference>
<feature type="transmembrane region" description="Helical" evidence="1">
    <location>
        <begin position="91"/>
        <end position="110"/>
    </location>
</feature>
<evidence type="ECO:0000256" key="1">
    <source>
        <dbReference type="SAM" id="Phobius"/>
    </source>
</evidence>
<dbReference type="EMBL" id="SGXA01000001">
    <property type="protein sequence ID" value="RZS74972.1"/>
    <property type="molecule type" value="Genomic_DNA"/>
</dbReference>
<dbReference type="AlphaFoldDB" id="A0A4Q7N1B1"/>
<feature type="domain" description="FecR protein" evidence="2">
    <location>
        <begin position="185"/>
        <end position="281"/>
    </location>
</feature>
<dbReference type="Gene3D" id="2.60.120.1440">
    <property type="match status" value="1"/>
</dbReference>
<protein>
    <submittedName>
        <fullName evidence="4">FecR family protein</fullName>
    </submittedName>
</protein>
<comment type="caution">
    <text evidence="4">The sequence shown here is derived from an EMBL/GenBank/DDBJ whole genome shotgun (WGS) entry which is preliminary data.</text>
</comment>
<dbReference type="InterPro" id="IPR032508">
    <property type="entry name" value="FecR_C"/>
</dbReference>
<dbReference type="OrthoDB" id="9798846at2"/>